<dbReference type="GO" id="GO:0000287">
    <property type="term" value="F:magnesium ion binding"/>
    <property type="evidence" value="ECO:0007669"/>
    <property type="project" value="InterPro"/>
</dbReference>
<dbReference type="OrthoDB" id="190168at2"/>
<proteinExistence type="inferred from homology"/>
<keyword evidence="2 4" id="KW-0808">Transferase</keyword>
<evidence type="ECO:0000256" key="1">
    <source>
        <dbReference type="ARBA" id="ARBA00010990"/>
    </source>
</evidence>
<dbReference type="GO" id="GO:0005829">
    <property type="term" value="C:cytosol"/>
    <property type="evidence" value="ECO:0007669"/>
    <property type="project" value="TreeGrafter"/>
</dbReference>
<accession>A0A2V4NMM6</accession>
<dbReference type="PANTHER" id="PTHR12215">
    <property type="entry name" value="PHOSPHOPANTETHEINE TRANSFERASE"/>
    <property type="match status" value="1"/>
</dbReference>
<dbReference type="RefSeq" id="WP_110667364.1">
    <property type="nucleotide sequence ID" value="NZ_PYBW01000027.1"/>
</dbReference>
<reference evidence="4 5" key="1">
    <citation type="submission" date="2018-03" db="EMBL/GenBank/DDBJ databases">
        <title>Bioinformatic expansion and discovery of thiopeptide antibiotics.</title>
        <authorList>
            <person name="Schwalen C.J."/>
            <person name="Hudson G.A."/>
            <person name="Mitchell D.A."/>
        </authorList>
    </citation>
    <scope>NUCLEOTIDE SEQUENCE [LARGE SCALE GENOMIC DNA]</scope>
    <source>
        <strain evidence="4 5">ATCC 21389</strain>
    </source>
</reference>
<dbReference type="AlphaFoldDB" id="A0A2V4NMM6"/>
<dbReference type="EMBL" id="PYBW01000027">
    <property type="protein sequence ID" value="PYC83772.1"/>
    <property type="molecule type" value="Genomic_DNA"/>
</dbReference>
<name>A0A2V4NMM6_9ACTN</name>
<dbReference type="Gene3D" id="3.90.470.20">
    <property type="entry name" value="4'-phosphopantetheinyl transferase domain"/>
    <property type="match status" value="1"/>
</dbReference>
<sequence length="266" mass="28715">MNEPTPRTPVPPVPEDDWLDLWLIRPPKLEDAGLLDLSELDAAEHRRAASFIRPVDRVTYSSAHIGLRRLLGGYLDLAPQEVAFTREPCPGCAEPHGRPAVAHPPAPVHFSLSHCRGLAMVGVAPVPVGVDVELRPRPRTVETVLPALHPGEQEELTAVPLEARLELFGRVWTRKEAYLKGLGTGLSRAPGLDYLGADPSRRPPGWTVLDVPGGPFRHAAVAVVGTEPATTTVRWLPPEVLYADGAARLPELGHVRATATRTPSAA</sequence>
<gene>
    <name evidence="4" type="ORF">C7C46_08475</name>
</gene>
<dbReference type="Proteomes" id="UP000248039">
    <property type="component" value="Unassembled WGS sequence"/>
</dbReference>
<comment type="caution">
    <text evidence="4">The sequence shown here is derived from an EMBL/GenBank/DDBJ whole genome shotgun (WGS) entry which is preliminary data.</text>
</comment>
<organism evidence="4 5">
    <name type="scientific">Streptomyces tateyamensis</name>
    <dbReference type="NCBI Taxonomy" id="565073"/>
    <lineage>
        <taxon>Bacteria</taxon>
        <taxon>Bacillati</taxon>
        <taxon>Actinomycetota</taxon>
        <taxon>Actinomycetes</taxon>
        <taxon>Kitasatosporales</taxon>
        <taxon>Streptomycetaceae</taxon>
        <taxon>Streptomyces</taxon>
    </lineage>
</organism>
<dbReference type="InterPro" id="IPR008278">
    <property type="entry name" value="4-PPantetheinyl_Trfase_dom"/>
</dbReference>
<dbReference type="GO" id="GO:0019878">
    <property type="term" value="P:lysine biosynthetic process via aminoadipic acid"/>
    <property type="evidence" value="ECO:0007669"/>
    <property type="project" value="TreeGrafter"/>
</dbReference>
<dbReference type="SUPFAM" id="SSF56214">
    <property type="entry name" value="4'-phosphopantetheinyl transferase"/>
    <property type="match status" value="2"/>
</dbReference>
<evidence type="ECO:0000313" key="5">
    <source>
        <dbReference type="Proteomes" id="UP000248039"/>
    </source>
</evidence>
<dbReference type="GO" id="GO:0008897">
    <property type="term" value="F:holo-[acyl-carrier-protein] synthase activity"/>
    <property type="evidence" value="ECO:0007669"/>
    <property type="project" value="InterPro"/>
</dbReference>
<evidence type="ECO:0000256" key="2">
    <source>
        <dbReference type="ARBA" id="ARBA00022679"/>
    </source>
</evidence>
<dbReference type="InterPro" id="IPR050559">
    <property type="entry name" value="P-Pant_transferase_sf"/>
</dbReference>
<protein>
    <submittedName>
        <fullName evidence="4">Phosphopantheine-transferase PgaX</fullName>
    </submittedName>
</protein>
<comment type="similarity">
    <text evidence="1">Belongs to the P-Pant transferase superfamily. Gsp/Sfp/HetI/AcpT family.</text>
</comment>
<dbReference type="PANTHER" id="PTHR12215:SF10">
    <property type="entry name" value="L-AMINOADIPATE-SEMIALDEHYDE DEHYDROGENASE-PHOSPHOPANTETHEINYL TRANSFERASE"/>
    <property type="match status" value="1"/>
</dbReference>
<evidence type="ECO:0000259" key="3">
    <source>
        <dbReference type="Pfam" id="PF01648"/>
    </source>
</evidence>
<keyword evidence="5" id="KW-1185">Reference proteome</keyword>
<evidence type="ECO:0000313" key="4">
    <source>
        <dbReference type="EMBL" id="PYC83772.1"/>
    </source>
</evidence>
<feature type="domain" description="4'-phosphopantetheinyl transferase" evidence="3">
    <location>
        <begin position="127"/>
        <end position="193"/>
    </location>
</feature>
<dbReference type="Pfam" id="PF01648">
    <property type="entry name" value="ACPS"/>
    <property type="match status" value="1"/>
</dbReference>
<dbReference type="InterPro" id="IPR037143">
    <property type="entry name" value="4-PPantetheinyl_Trfase_dom_sf"/>
</dbReference>